<sequence>MLTWPHANTDWGANLAEVEAVFINISRAILAHEALIITCANTAHKQAVQHKLEQAQIPLTNIAFYIHESNDNWARDHGPITILENDQPQLLDFEFNGWGNKYPADKDNQLSYALYKQSAFGNTPFTRPPFVLEGGSFDSDGQGSLLTTTNCLLSPQRNPSLNKTAIEKQLHHYLGTKRILWLEHGHLQGDDTDSHIDMLARFCDPKTIAYSSCDNEDDEHFAALQSMKNELMAFRTNKNRAYKLVPLPIPQAITNKAGQRLPASYTNFLIINQAVLVPRYHDPADEIAISMLQTCFPHRQMIGINCLPIIQQYGSLHCLTMQLPQESEQTNEI</sequence>
<reference evidence="2" key="1">
    <citation type="submission" date="2018-06" db="EMBL/GenBank/DDBJ databases">
        <authorList>
            <person name="Zhirakovskaya E."/>
        </authorList>
    </citation>
    <scope>NUCLEOTIDE SEQUENCE</scope>
</reference>
<protein>
    <submittedName>
        <fullName evidence="2">Agmatine deiminase</fullName>
        <ecNumber evidence="2">3.5.3.12</ecNumber>
    </submittedName>
</protein>
<dbReference type="InterPro" id="IPR007466">
    <property type="entry name" value="Peptidyl-Arg-deiminase_porph"/>
</dbReference>
<dbReference type="SUPFAM" id="SSF55909">
    <property type="entry name" value="Pentein"/>
    <property type="match status" value="1"/>
</dbReference>
<dbReference type="PANTHER" id="PTHR31377:SF0">
    <property type="entry name" value="AGMATINE DEIMINASE-RELATED"/>
    <property type="match status" value="1"/>
</dbReference>
<evidence type="ECO:0000256" key="1">
    <source>
        <dbReference type="ARBA" id="ARBA00022801"/>
    </source>
</evidence>
<dbReference type="PANTHER" id="PTHR31377">
    <property type="entry name" value="AGMATINE DEIMINASE-RELATED"/>
    <property type="match status" value="1"/>
</dbReference>
<proteinExistence type="predicted"/>
<accession>A0A3B1AUE0</accession>
<dbReference type="GO" id="GO:0004668">
    <property type="term" value="F:protein-arginine deiminase activity"/>
    <property type="evidence" value="ECO:0007669"/>
    <property type="project" value="InterPro"/>
</dbReference>
<organism evidence="2">
    <name type="scientific">hydrothermal vent metagenome</name>
    <dbReference type="NCBI Taxonomy" id="652676"/>
    <lineage>
        <taxon>unclassified sequences</taxon>
        <taxon>metagenomes</taxon>
        <taxon>ecological metagenomes</taxon>
    </lineage>
</organism>
<keyword evidence="1 2" id="KW-0378">Hydrolase</keyword>
<dbReference type="Pfam" id="PF04371">
    <property type="entry name" value="PAD_porph"/>
    <property type="match status" value="1"/>
</dbReference>
<name>A0A3B1AUE0_9ZZZZ</name>
<gene>
    <name evidence="2" type="ORF">MNBD_GAMMA25-2345</name>
</gene>
<dbReference type="GO" id="GO:0009446">
    <property type="term" value="P:putrescine biosynthetic process"/>
    <property type="evidence" value="ECO:0007669"/>
    <property type="project" value="InterPro"/>
</dbReference>
<dbReference type="AlphaFoldDB" id="A0A3B1AUE0"/>
<evidence type="ECO:0000313" key="2">
    <source>
        <dbReference type="EMBL" id="VAX09626.1"/>
    </source>
</evidence>
<dbReference type="EC" id="3.5.3.12" evidence="2"/>
<dbReference type="Gene3D" id="3.75.10.10">
    <property type="entry name" value="L-arginine/glycine Amidinotransferase, Chain A"/>
    <property type="match status" value="1"/>
</dbReference>
<dbReference type="EMBL" id="UOFY01000040">
    <property type="protein sequence ID" value="VAX09626.1"/>
    <property type="molecule type" value="Genomic_DNA"/>
</dbReference>
<dbReference type="GO" id="GO:0047632">
    <property type="term" value="F:agmatine deiminase activity"/>
    <property type="evidence" value="ECO:0007669"/>
    <property type="project" value="UniProtKB-EC"/>
</dbReference>